<name>A0AB34HWJ5_ESCRO</name>
<dbReference type="InterPro" id="IPR050516">
    <property type="entry name" value="Olfactory_GPCR"/>
</dbReference>
<dbReference type="GO" id="GO:0004930">
    <property type="term" value="F:G protein-coupled receptor activity"/>
    <property type="evidence" value="ECO:0007669"/>
    <property type="project" value="UniProtKB-KW"/>
</dbReference>
<dbReference type="GO" id="GO:0005886">
    <property type="term" value="C:plasma membrane"/>
    <property type="evidence" value="ECO:0007669"/>
    <property type="project" value="UniProtKB-SubCell"/>
</dbReference>
<accession>A0AB34HWJ5</accession>
<evidence type="ECO:0000256" key="6">
    <source>
        <dbReference type="ARBA" id="ARBA00023040"/>
    </source>
</evidence>
<keyword evidence="4" id="KW-0552">Olfaction</keyword>
<evidence type="ECO:0008006" key="13">
    <source>
        <dbReference type="Google" id="ProtNLM"/>
    </source>
</evidence>
<keyword evidence="5 10" id="KW-1133">Transmembrane helix</keyword>
<protein>
    <recommendedName>
        <fullName evidence="13">G-protein coupled receptors family 1 profile domain-containing protein</fullName>
    </recommendedName>
</protein>
<feature type="transmembrane region" description="Helical" evidence="10">
    <location>
        <begin position="95"/>
        <end position="121"/>
    </location>
</feature>
<evidence type="ECO:0000256" key="7">
    <source>
        <dbReference type="ARBA" id="ARBA00023136"/>
    </source>
</evidence>
<evidence type="ECO:0000256" key="10">
    <source>
        <dbReference type="SAM" id="Phobius"/>
    </source>
</evidence>
<evidence type="ECO:0000313" key="11">
    <source>
        <dbReference type="EMBL" id="KAJ8795493.1"/>
    </source>
</evidence>
<reference evidence="11 12" key="1">
    <citation type="submission" date="2022-11" db="EMBL/GenBank/DDBJ databases">
        <title>Whole genome sequence of Eschrichtius robustus ER-17-0199.</title>
        <authorList>
            <person name="Bruniche-Olsen A."/>
            <person name="Black A.N."/>
            <person name="Fields C.J."/>
            <person name="Walden K."/>
            <person name="Dewoody J.A."/>
        </authorList>
    </citation>
    <scope>NUCLEOTIDE SEQUENCE [LARGE SCALE GENOMIC DNA]</scope>
    <source>
        <strain evidence="11">ER-17-0199</strain>
        <tissue evidence="11">Blubber</tissue>
    </source>
</reference>
<keyword evidence="3 10" id="KW-0812">Transmembrane</keyword>
<dbReference type="Pfam" id="PF13853">
    <property type="entry name" value="7tm_4"/>
    <property type="match status" value="1"/>
</dbReference>
<comment type="caution">
    <text evidence="11">The sequence shown here is derived from an EMBL/GenBank/DDBJ whole genome shotgun (WGS) entry which is preliminary data.</text>
</comment>
<evidence type="ECO:0000256" key="1">
    <source>
        <dbReference type="ARBA" id="ARBA00004651"/>
    </source>
</evidence>
<keyword evidence="2" id="KW-1003">Cell membrane</keyword>
<feature type="transmembrane region" description="Helical" evidence="10">
    <location>
        <begin position="41"/>
        <end position="65"/>
    </location>
</feature>
<keyword evidence="9" id="KW-0807">Transducer</keyword>
<feature type="transmembrane region" description="Helical" evidence="10">
    <location>
        <begin position="133"/>
        <end position="151"/>
    </location>
</feature>
<evidence type="ECO:0000256" key="5">
    <source>
        <dbReference type="ARBA" id="ARBA00022989"/>
    </source>
</evidence>
<evidence type="ECO:0000256" key="3">
    <source>
        <dbReference type="ARBA" id="ARBA00022692"/>
    </source>
</evidence>
<dbReference type="GO" id="GO:0004984">
    <property type="term" value="F:olfactory receptor activity"/>
    <property type="evidence" value="ECO:0007669"/>
    <property type="project" value="InterPro"/>
</dbReference>
<dbReference type="InterPro" id="IPR000725">
    <property type="entry name" value="Olfact_rcpt"/>
</dbReference>
<keyword evidence="8" id="KW-0675">Receptor</keyword>
<dbReference type="EMBL" id="JAIQCJ010000554">
    <property type="protein sequence ID" value="KAJ8795493.1"/>
    <property type="molecule type" value="Genomic_DNA"/>
</dbReference>
<evidence type="ECO:0000313" key="12">
    <source>
        <dbReference type="Proteomes" id="UP001159641"/>
    </source>
</evidence>
<keyword evidence="7 10" id="KW-0472">Membrane</keyword>
<evidence type="ECO:0000256" key="8">
    <source>
        <dbReference type="ARBA" id="ARBA00023170"/>
    </source>
</evidence>
<dbReference type="PRINTS" id="PR00245">
    <property type="entry name" value="OLFACTORYR"/>
</dbReference>
<sequence length="208" mass="22670">MHCFLSIPCHSRAFPKTQHDQSQGSACFLPPGFSAVPEIQLLSAAAFLLVYLAAFLGNISMVAAVTMDARLHTPMYFFLKHLSLPVPTNTGVHNIAGFAASGCVIISCFSLTVLSYVRILATVVQIRSAASPWKAFSTCSSHLATVLLFYGTGSSAYMQPTVRYSPWQGRLAAVFCCILMPTLNLLIYSLRNKDMKGSLQKLYLQVPP</sequence>
<gene>
    <name evidence="11" type="ORF">J1605_002805</name>
</gene>
<keyword evidence="12" id="KW-1185">Reference proteome</keyword>
<keyword evidence="4" id="KW-0716">Sensory transduction</keyword>
<keyword evidence="6" id="KW-0297">G-protein coupled receptor</keyword>
<proteinExistence type="predicted"/>
<evidence type="ECO:0000256" key="4">
    <source>
        <dbReference type="ARBA" id="ARBA00022725"/>
    </source>
</evidence>
<dbReference type="AlphaFoldDB" id="A0AB34HWJ5"/>
<organism evidence="11 12">
    <name type="scientific">Eschrichtius robustus</name>
    <name type="common">California gray whale</name>
    <name type="synonym">Eschrichtius gibbosus</name>
    <dbReference type="NCBI Taxonomy" id="9764"/>
    <lineage>
        <taxon>Eukaryota</taxon>
        <taxon>Metazoa</taxon>
        <taxon>Chordata</taxon>
        <taxon>Craniata</taxon>
        <taxon>Vertebrata</taxon>
        <taxon>Euteleostomi</taxon>
        <taxon>Mammalia</taxon>
        <taxon>Eutheria</taxon>
        <taxon>Laurasiatheria</taxon>
        <taxon>Artiodactyla</taxon>
        <taxon>Whippomorpha</taxon>
        <taxon>Cetacea</taxon>
        <taxon>Mysticeti</taxon>
        <taxon>Eschrichtiidae</taxon>
        <taxon>Eschrichtius</taxon>
    </lineage>
</organism>
<dbReference type="SUPFAM" id="SSF81321">
    <property type="entry name" value="Family A G protein-coupled receptor-like"/>
    <property type="match status" value="1"/>
</dbReference>
<feature type="transmembrane region" description="Helical" evidence="10">
    <location>
        <begin position="171"/>
        <end position="190"/>
    </location>
</feature>
<dbReference type="Proteomes" id="UP001159641">
    <property type="component" value="Unassembled WGS sequence"/>
</dbReference>
<dbReference type="Gene3D" id="1.20.1070.10">
    <property type="entry name" value="Rhodopsin 7-helix transmembrane proteins"/>
    <property type="match status" value="2"/>
</dbReference>
<evidence type="ECO:0000256" key="9">
    <source>
        <dbReference type="ARBA" id="ARBA00023224"/>
    </source>
</evidence>
<dbReference type="PANTHER" id="PTHR26452">
    <property type="entry name" value="OLFACTORY RECEPTOR"/>
    <property type="match status" value="1"/>
</dbReference>
<evidence type="ECO:0000256" key="2">
    <source>
        <dbReference type="ARBA" id="ARBA00022475"/>
    </source>
</evidence>
<comment type="subcellular location">
    <subcellularLocation>
        <location evidence="1">Cell membrane</location>
        <topology evidence="1">Multi-pass membrane protein</topology>
    </subcellularLocation>
</comment>